<comment type="caution">
    <text evidence="1">The sequence shown here is derived from an EMBL/GenBank/DDBJ whole genome shotgun (WGS) entry which is preliminary data.</text>
</comment>
<name>A0A543EB25_9FLAO</name>
<dbReference type="AlphaFoldDB" id="A0A543EB25"/>
<gene>
    <name evidence="1" type="ORF">FB551_3182</name>
</gene>
<evidence type="ECO:0000313" key="2">
    <source>
        <dbReference type="Proteomes" id="UP000316437"/>
    </source>
</evidence>
<dbReference type="Gene3D" id="3.90.330.10">
    <property type="entry name" value="Nitrile hydratase alpha /Thiocyanate hydrolase gamma"/>
    <property type="match status" value="1"/>
</dbReference>
<dbReference type="GO" id="GO:0003824">
    <property type="term" value="F:catalytic activity"/>
    <property type="evidence" value="ECO:0007669"/>
    <property type="project" value="InterPro"/>
</dbReference>
<reference evidence="1 2" key="1">
    <citation type="submission" date="2019-06" db="EMBL/GenBank/DDBJ databases">
        <title>Sorghum-associated microbial communities from plants grown in Nebraska, USA.</title>
        <authorList>
            <person name="Schachtman D."/>
        </authorList>
    </citation>
    <scope>NUCLEOTIDE SEQUENCE [LARGE SCALE GENOMIC DNA]</scope>
    <source>
        <strain evidence="1 2">110</strain>
    </source>
</reference>
<organism evidence="1 2">
    <name type="scientific">Chryseobacterium aquifrigidense</name>
    <dbReference type="NCBI Taxonomy" id="558021"/>
    <lineage>
        <taxon>Bacteria</taxon>
        <taxon>Pseudomonadati</taxon>
        <taxon>Bacteroidota</taxon>
        <taxon>Flavobacteriia</taxon>
        <taxon>Flavobacteriales</taxon>
        <taxon>Weeksellaceae</taxon>
        <taxon>Chryseobacterium group</taxon>
        <taxon>Chryseobacterium</taxon>
    </lineage>
</organism>
<proteinExistence type="predicted"/>
<keyword evidence="2" id="KW-1185">Reference proteome</keyword>
<dbReference type="GO" id="GO:0046914">
    <property type="term" value="F:transition metal ion binding"/>
    <property type="evidence" value="ECO:0007669"/>
    <property type="project" value="InterPro"/>
</dbReference>
<dbReference type="RefSeq" id="WP_142018161.1">
    <property type="nucleotide sequence ID" value="NZ_VFPD01000002.1"/>
</dbReference>
<evidence type="ECO:0000313" key="1">
    <source>
        <dbReference type="EMBL" id="TQM18794.1"/>
    </source>
</evidence>
<dbReference type="Proteomes" id="UP000316437">
    <property type="component" value="Unassembled WGS sequence"/>
</dbReference>
<sequence length="110" mass="13125">MNLTEEQKKGQEAFFRIISEAWENEDFKKYLIENPEEALEKFFGKKTPMGKKIKVTDQSDPDYLYINIPVKPQRMNKEEEIKSTEESNNRVITDYKGLYNSLQKINKRQE</sequence>
<accession>A0A543EB25</accession>
<dbReference type="EMBL" id="VFPD01000002">
    <property type="protein sequence ID" value="TQM18794.1"/>
    <property type="molecule type" value="Genomic_DNA"/>
</dbReference>
<dbReference type="InterPro" id="IPR036648">
    <property type="entry name" value="CN_Hdrase_a/SCN_Hdrase_g_sf"/>
</dbReference>
<dbReference type="SUPFAM" id="SSF56209">
    <property type="entry name" value="Nitrile hydratase alpha chain"/>
    <property type="match status" value="1"/>
</dbReference>
<protein>
    <submittedName>
        <fullName evidence="1">Putative ribosomally synthesized peptide</fullName>
    </submittedName>
</protein>